<dbReference type="PANTHER" id="PTHR37718">
    <property type="entry name" value="BNAC03G61340D PROTEIN"/>
    <property type="match status" value="1"/>
</dbReference>
<protein>
    <submittedName>
        <fullName evidence="2">Uncharacterized protein</fullName>
    </submittedName>
</protein>
<dbReference type="PANTHER" id="PTHR37718:SF2">
    <property type="entry name" value="OS03G0205150 PROTEIN"/>
    <property type="match status" value="1"/>
</dbReference>
<name>W1P3T8_AMBTC</name>
<dbReference type="AlphaFoldDB" id="W1P3T8"/>
<organism evidence="2 3">
    <name type="scientific">Amborella trichopoda</name>
    <dbReference type="NCBI Taxonomy" id="13333"/>
    <lineage>
        <taxon>Eukaryota</taxon>
        <taxon>Viridiplantae</taxon>
        <taxon>Streptophyta</taxon>
        <taxon>Embryophyta</taxon>
        <taxon>Tracheophyta</taxon>
        <taxon>Spermatophyta</taxon>
        <taxon>Magnoliopsida</taxon>
        <taxon>Amborellales</taxon>
        <taxon>Amborellaceae</taxon>
        <taxon>Amborella</taxon>
    </lineage>
</organism>
<evidence type="ECO:0000313" key="3">
    <source>
        <dbReference type="Proteomes" id="UP000017836"/>
    </source>
</evidence>
<keyword evidence="3" id="KW-1185">Reference proteome</keyword>
<proteinExistence type="predicted"/>
<dbReference type="HOGENOM" id="CLU_2907082_0_0_1"/>
<evidence type="ECO:0000256" key="1">
    <source>
        <dbReference type="SAM" id="MobiDB-lite"/>
    </source>
</evidence>
<dbReference type="EMBL" id="KI394661">
    <property type="protein sequence ID" value="ERN02226.1"/>
    <property type="molecule type" value="Genomic_DNA"/>
</dbReference>
<dbReference type="Proteomes" id="UP000017836">
    <property type="component" value="Unassembled WGS sequence"/>
</dbReference>
<accession>W1P3T8</accession>
<feature type="region of interest" description="Disordered" evidence="1">
    <location>
        <begin position="33"/>
        <end position="62"/>
    </location>
</feature>
<dbReference type="Gramene" id="ERN02226">
    <property type="protein sequence ID" value="ERN02226"/>
    <property type="gene ID" value="AMTR_s00045p00217010"/>
</dbReference>
<reference evidence="3" key="1">
    <citation type="journal article" date="2013" name="Science">
        <title>The Amborella genome and the evolution of flowering plants.</title>
        <authorList>
            <consortium name="Amborella Genome Project"/>
        </authorList>
    </citation>
    <scope>NUCLEOTIDE SEQUENCE [LARGE SCALE GENOMIC DNA]</scope>
</reference>
<evidence type="ECO:0000313" key="2">
    <source>
        <dbReference type="EMBL" id="ERN02226.1"/>
    </source>
</evidence>
<gene>
    <name evidence="2" type="ORF">AMTR_s00045p00217010</name>
</gene>
<sequence>MDPKHSAETVRHLEKEGESLMETYRSMSHQLHRLQKGNVDDNVRNVESGSPDELAAKKGDKR</sequence>